<proteinExistence type="predicted"/>
<evidence type="ECO:0000313" key="1">
    <source>
        <dbReference type="EMBL" id="RRN52500.1"/>
    </source>
</evidence>
<evidence type="ECO:0000313" key="5">
    <source>
        <dbReference type="Proteomes" id="UP000278566"/>
    </source>
</evidence>
<evidence type="ECO:0008006" key="7">
    <source>
        <dbReference type="Google" id="ProtNLM"/>
    </source>
</evidence>
<reference evidence="2 4" key="2">
    <citation type="submission" date="2018-11" db="EMBL/GenBank/DDBJ databases">
        <authorList>
            <person name="Stevens M.J."/>
            <person name="Cernela N."/>
            <person name="Spoerry Serrano N."/>
            <person name="Schmitt S."/>
            <person name="Schrenzel J."/>
            <person name="Stephan R."/>
        </authorList>
    </citation>
    <scope>NUCLEOTIDE SEQUENCE [LARGE SCALE GENOMIC DNA]</scope>
    <source>
        <strain evidence="2 4">SS1014</strain>
    </source>
</reference>
<evidence type="ECO:0000313" key="2">
    <source>
        <dbReference type="EMBL" id="RRR48783.1"/>
    </source>
</evidence>
<evidence type="ECO:0000313" key="4">
    <source>
        <dbReference type="Proteomes" id="UP000273973"/>
    </source>
</evidence>
<organism evidence="1 5">
    <name type="scientific">Streptococcus suis</name>
    <dbReference type="NCBI Taxonomy" id="1307"/>
    <lineage>
        <taxon>Bacteria</taxon>
        <taxon>Bacillati</taxon>
        <taxon>Bacillota</taxon>
        <taxon>Bacilli</taxon>
        <taxon>Lactobacillales</taxon>
        <taxon>Streptococcaceae</taxon>
        <taxon>Streptococcus</taxon>
    </lineage>
</organism>
<reference evidence="2 4" key="3">
    <citation type="submission" date="2018-12" db="EMBL/GenBank/DDBJ databases">
        <title>Whole-genome sequences of fifteen clinical Streptococcus suis strains isolated from pigs between 2006 and 2018.</title>
        <authorList>
            <person name="Stevens M.J.A."/>
            <person name="Cernela N."/>
            <person name="Spoerry Serrano N."/>
            <person name="Schmitt S."/>
            <person name="Schrenzel J."/>
            <person name="Stephan R."/>
        </authorList>
    </citation>
    <scope>NUCLEOTIDE SEQUENCE [LARGE SCALE GENOMIC DNA]</scope>
    <source>
        <strain evidence="2 4">SS1014</strain>
    </source>
</reference>
<evidence type="ECO:0000313" key="3">
    <source>
        <dbReference type="EMBL" id="TII04183.1"/>
    </source>
</evidence>
<evidence type="ECO:0000313" key="6">
    <source>
        <dbReference type="Proteomes" id="UP000309259"/>
    </source>
</evidence>
<name>A0A426GB82_STRSU</name>
<dbReference type="Proteomes" id="UP000309259">
    <property type="component" value="Unassembled WGS sequence"/>
</dbReference>
<dbReference type="EMBL" id="RRZO01000003">
    <property type="protein sequence ID" value="RRN52500.1"/>
    <property type="molecule type" value="Genomic_DNA"/>
</dbReference>
<reference evidence="1 5" key="1">
    <citation type="submission" date="2018-11" db="EMBL/GenBank/DDBJ databases">
        <title>Changes in penicillin susceptibility of Streptococcus suis isolates by amino acid alterations in the penicillin-binding protein.</title>
        <authorList>
            <person name="Niemann L."/>
            <person name="Eichhorn I."/>
        </authorList>
    </citation>
    <scope>NUCLEOTIDE SEQUENCE [LARGE SCALE GENOMIC DNA]</scope>
    <source>
        <strain evidence="1 5">IMT40738</strain>
    </source>
</reference>
<dbReference type="AlphaFoldDB" id="A0A426GB82"/>
<dbReference type="Proteomes" id="UP000278566">
    <property type="component" value="Unassembled WGS sequence"/>
</dbReference>
<dbReference type="EMBL" id="RSDG01000036">
    <property type="protein sequence ID" value="RRR48783.1"/>
    <property type="molecule type" value="Genomic_DNA"/>
</dbReference>
<reference evidence="3 6" key="4">
    <citation type="submission" date="2019-04" db="EMBL/GenBank/DDBJ databases">
        <title>Genome analysis of Streptococcus suis strain WUSS327.</title>
        <authorList>
            <person name="Chen H."/>
            <person name="Gao X."/>
            <person name="Wu Z."/>
        </authorList>
    </citation>
    <scope>NUCLEOTIDE SEQUENCE [LARGE SCALE GENOMIC DNA]</scope>
    <source>
        <strain evidence="3 6">WUSS327</strain>
    </source>
</reference>
<accession>A0A426GB82</accession>
<sequence>MNQEQVARKMTDISKLSGEVLLKFLWYIIQESAEKYKYVIENKTFTGETSWNAFLATSEDKYFKEFLAGEMHVESLKQYLKEHNIGFAMQQLPNGKMEIAIDAKNVQQLENFLKQFKEEITTEAGGKRLTKLLLKTPQKMSLEEKLKYYQAKTKEEIKNLDKTKTRSASKEKGREI</sequence>
<dbReference type="Proteomes" id="UP000273973">
    <property type="component" value="Unassembled WGS sequence"/>
</dbReference>
<gene>
    <name evidence="1" type="ORF">EI220_01350</name>
    <name evidence="2" type="ORF">EJA00_06100</name>
    <name evidence="3" type="ORF">FAJ35_00030</name>
</gene>
<dbReference type="RefSeq" id="WP_024418975.1">
    <property type="nucleotide sequence ID" value="NZ_JAIMDZ010000001.1"/>
</dbReference>
<dbReference type="EMBL" id="SSXL01000001">
    <property type="protein sequence ID" value="TII04183.1"/>
    <property type="molecule type" value="Genomic_DNA"/>
</dbReference>
<comment type="caution">
    <text evidence="1">The sequence shown here is derived from an EMBL/GenBank/DDBJ whole genome shotgun (WGS) entry which is preliminary data.</text>
</comment>
<protein>
    <recommendedName>
        <fullName evidence="7">DUF3801 domain-containing protein</fullName>
    </recommendedName>
</protein>